<keyword evidence="7" id="KW-1185">Reference proteome</keyword>
<dbReference type="SUPFAM" id="SSF51316">
    <property type="entry name" value="Mss4-like"/>
    <property type="match status" value="1"/>
</dbReference>
<dbReference type="PANTHER" id="PTHR33337">
    <property type="entry name" value="GFA DOMAIN-CONTAINING PROTEIN"/>
    <property type="match status" value="1"/>
</dbReference>
<dbReference type="InterPro" id="IPR011057">
    <property type="entry name" value="Mss4-like_sf"/>
</dbReference>
<reference evidence="6 7" key="1">
    <citation type="submission" date="2023-11" db="EMBL/GenBank/DDBJ databases">
        <title>An acidophilic fungus is an integral part of prey digestion in a carnivorous sundew plant.</title>
        <authorList>
            <person name="Tsai I.J."/>
        </authorList>
    </citation>
    <scope>NUCLEOTIDE SEQUENCE [LARGE SCALE GENOMIC DNA]</scope>
    <source>
        <strain evidence="6">169a</strain>
    </source>
</reference>
<keyword evidence="3" id="KW-0862">Zinc</keyword>
<sequence>MPSGSCFCGNLKISYTGEIQAKALCHCADCKKITGSTYSTNIIVPGEGFEVSGSSHKKYAKTADSGNEIVSHFCADCGTTLFRDGASFGPNKVIKVGVLDDHNALKDAQPALELFVPERTPWVSSVSGATQLETMPGSHDVSA</sequence>
<accession>A0AAQ3RCD9</accession>
<evidence type="ECO:0000256" key="4">
    <source>
        <dbReference type="ARBA" id="ARBA00023239"/>
    </source>
</evidence>
<evidence type="ECO:0000256" key="3">
    <source>
        <dbReference type="ARBA" id="ARBA00022833"/>
    </source>
</evidence>
<dbReference type="GO" id="GO:0046872">
    <property type="term" value="F:metal ion binding"/>
    <property type="evidence" value="ECO:0007669"/>
    <property type="project" value="UniProtKB-KW"/>
</dbReference>
<evidence type="ECO:0000313" key="7">
    <source>
        <dbReference type="Proteomes" id="UP001303373"/>
    </source>
</evidence>
<proteinExistence type="inferred from homology"/>
<comment type="similarity">
    <text evidence="1">Belongs to the Gfa family.</text>
</comment>
<dbReference type="InterPro" id="IPR006913">
    <property type="entry name" value="CENP-V/GFA"/>
</dbReference>
<keyword evidence="2" id="KW-0479">Metal-binding</keyword>
<dbReference type="GO" id="GO:0016846">
    <property type="term" value="F:carbon-sulfur lyase activity"/>
    <property type="evidence" value="ECO:0007669"/>
    <property type="project" value="InterPro"/>
</dbReference>
<keyword evidence="4" id="KW-0456">Lyase</keyword>
<dbReference type="Gene3D" id="3.90.1590.10">
    <property type="entry name" value="glutathione-dependent formaldehyde- activating enzyme (gfa)"/>
    <property type="match status" value="1"/>
</dbReference>
<protein>
    <submittedName>
        <fullName evidence="6">Glutathione-dependent formaldehyde-activating enzyme</fullName>
    </submittedName>
</protein>
<dbReference type="EMBL" id="CP138584">
    <property type="protein sequence ID" value="WPH01213.1"/>
    <property type="molecule type" value="Genomic_DNA"/>
</dbReference>
<feature type="domain" description="CENP-V/GFA" evidence="5">
    <location>
        <begin position="2"/>
        <end position="123"/>
    </location>
</feature>
<gene>
    <name evidence="6" type="ORF">R9X50_00404900</name>
</gene>
<dbReference type="Proteomes" id="UP001303373">
    <property type="component" value="Chromosome 5"/>
</dbReference>
<evidence type="ECO:0000256" key="2">
    <source>
        <dbReference type="ARBA" id="ARBA00022723"/>
    </source>
</evidence>
<organism evidence="6 7">
    <name type="scientific">Acrodontium crateriforme</name>
    <dbReference type="NCBI Taxonomy" id="150365"/>
    <lineage>
        <taxon>Eukaryota</taxon>
        <taxon>Fungi</taxon>
        <taxon>Dikarya</taxon>
        <taxon>Ascomycota</taxon>
        <taxon>Pezizomycotina</taxon>
        <taxon>Dothideomycetes</taxon>
        <taxon>Dothideomycetidae</taxon>
        <taxon>Mycosphaerellales</taxon>
        <taxon>Teratosphaeriaceae</taxon>
        <taxon>Acrodontium</taxon>
    </lineage>
</organism>
<evidence type="ECO:0000259" key="5">
    <source>
        <dbReference type="PROSITE" id="PS51891"/>
    </source>
</evidence>
<dbReference type="Pfam" id="PF04828">
    <property type="entry name" value="GFA"/>
    <property type="match status" value="1"/>
</dbReference>
<evidence type="ECO:0000313" key="6">
    <source>
        <dbReference type="EMBL" id="WPH01213.1"/>
    </source>
</evidence>
<dbReference type="PROSITE" id="PS51891">
    <property type="entry name" value="CENP_V_GFA"/>
    <property type="match status" value="1"/>
</dbReference>
<dbReference type="PANTHER" id="PTHR33337:SF30">
    <property type="entry name" value="DUF636 DOMAIN PROTEIN (AFU_ORTHOLOGUE AFUA_1G03180)"/>
    <property type="match status" value="1"/>
</dbReference>
<dbReference type="AlphaFoldDB" id="A0AAQ3RCD9"/>
<evidence type="ECO:0000256" key="1">
    <source>
        <dbReference type="ARBA" id="ARBA00005495"/>
    </source>
</evidence>
<name>A0AAQ3RCD9_9PEZI</name>